<dbReference type="PANTHER" id="PTHR12570:SF92">
    <property type="entry name" value="SPICHTHYIN, ISOFORM B"/>
    <property type="match status" value="1"/>
</dbReference>
<feature type="transmembrane region" description="Helical" evidence="6">
    <location>
        <begin position="243"/>
        <end position="264"/>
    </location>
</feature>
<feature type="region of interest" description="Disordered" evidence="5">
    <location>
        <begin position="396"/>
        <end position="420"/>
    </location>
</feature>
<feature type="region of interest" description="Disordered" evidence="5">
    <location>
        <begin position="552"/>
        <end position="669"/>
    </location>
</feature>
<dbReference type="SUPFAM" id="SSF103481">
    <property type="entry name" value="Multidrug resistance efflux transporter EmrE"/>
    <property type="match status" value="1"/>
</dbReference>
<evidence type="ECO:0000256" key="1">
    <source>
        <dbReference type="ARBA" id="ARBA00004141"/>
    </source>
</evidence>
<dbReference type="PANTHER" id="PTHR12570">
    <property type="match status" value="1"/>
</dbReference>
<keyword evidence="2 6" id="KW-0812">Transmembrane</keyword>
<protein>
    <submittedName>
        <fullName evidence="7">Magnesium transporter NIPA-domain-containing protein</fullName>
    </submittedName>
</protein>
<evidence type="ECO:0000313" key="7">
    <source>
        <dbReference type="EMBL" id="KAK0505271.1"/>
    </source>
</evidence>
<feature type="transmembrane region" description="Helical" evidence="6">
    <location>
        <begin position="137"/>
        <end position="157"/>
    </location>
</feature>
<evidence type="ECO:0000256" key="5">
    <source>
        <dbReference type="SAM" id="MobiDB-lite"/>
    </source>
</evidence>
<feature type="transmembrane region" description="Helical" evidence="6">
    <location>
        <begin position="312"/>
        <end position="331"/>
    </location>
</feature>
<keyword evidence="8" id="KW-1185">Reference proteome</keyword>
<keyword evidence="3 6" id="KW-1133">Transmembrane helix</keyword>
<feature type="transmembrane region" description="Helical" evidence="6">
    <location>
        <begin position="102"/>
        <end position="131"/>
    </location>
</feature>
<dbReference type="Gene3D" id="1.10.3730.20">
    <property type="match status" value="1"/>
</dbReference>
<comment type="caution">
    <text evidence="7">The sequence shown here is derived from an EMBL/GenBank/DDBJ whole genome shotgun (WGS) entry which is preliminary data.</text>
</comment>
<feature type="region of interest" description="Disordered" evidence="5">
    <location>
        <begin position="513"/>
        <end position="538"/>
    </location>
</feature>
<name>A0AA39U0M1_9AGAR</name>
<evidence type="ECO:0000256" key="4">
    <source>
        <dbReference type="ARBA" id="ARBA00023136"/>
    </source>
</evidence>
<feature type="transmembrane region" description="Helical" evidence="6">
    <location>
        <begin position="178"/>
        <end position="200"/>
    </location>
</feature>
<evidence type="ECO:0000256" key="6">
    <source>
        <dbReference type="SAM" id="Phobius"/>
    </source>
</evidence>
<organism evidence="7 8">
    <name type="scientific">Armillaria luteobubalina</name>
    <dbReference type="NCBI Taxonomy" id="153913"/>
    <lineage>
        <taxon>Eukaryota</taxon>
        <taxon>Fungi</taxon>
        <taxon>Dikarya</taxon>
        <taxon>Basidiomycota</taxon>
        <taxon>Agaricomycotina</taxon>
        <taxon>Agaricomycetes</taxon>
        <taxon>Agaricomycetidae</taxon>
        <taxon>Agaricales</taxon>
        <taxon>Marasmiineae</taxon>
        <taxon>Physalacriaceae</taxon>
        <taxon>Armillaria</taxon>
    </lineage>
</organism>
<reference evidence="7" key="1">
    <citation type="submission" date="2023-06" db="EMBL/GenBank/DDBJ databases">
        <authorList>
            <consortium name="Lawrence Berkeley National Laboratory"/>
            <person name="Ahrendt S."/>
            <person name="Sahu N."/>
            <person name="Indic B."/>
            <person name="Wong-Bajracharya J."/>
            <person name="Merenyi Z."/>
            <person name="Ke H.-M."/>
            <person name="Monk M."/>
            <person name="Kocsube S."/>
            <person name="Drula E."/>
            <person name="Lipzen A."/>
            <person name="Balint B."/>
            <person name="Henrissat B."/>
            <person name="Andreopoulos B."/>
            <person name="Martin F.M."/>
            <person name="Harder C.B."/>
            <person name="Rigling D."/>
            <person name="Ford K.L."/>
            <person name="Foster G.D."/>
            <person name="Pangilinan J."/>
            <person name="Papanicolaou A."/>
            <person name="Barry K."/>
            <person name="LaButti K."/>
            <person name="Viragh M."/>
            <person name="Koriabine M."/>
            <person name="Yan M."/>
            <person name="Riley R."/>
            <person name="Champramary S."/>
            <person name="Plett K.L."/>
            <person name="Tsai I.J."/>
            <person name="Slot J."/>
            <person name="Sipos G."/>
            <person name="Plett J."/>
            <person name="Nagy L.G."/>
            <person name="Grigoriev I.V."/>
        </authorList>
    </citation>
    <scope>NUCLEOTIDE SEQUENCE</scope>
    <source>
        <strain evidence="7">HWK02</strain>
    </source>
</reference>
<evidence type="ECO:0000313" key="8">
    <source>
        <dbReference type="Proteomes" id="UP001175228"/>
    </source>
</evidence>
<evidence type="ECO:0000256" key="2">
    <source>
        <dbReference type="ARBA" id="ARBA00022692"/>
    </source>
</evidence>
<evidence type="ECO:0000256" key="3">
    <source>
        <dbReference type="ARBA" id="ARBA00022989"/>
    </source>
</evidence>
<dbReference type="GO" id="GO:0016020">
    <property type="term" value="C:membrane"/>
    <property type="evidence" value="ECO:0007669"/>
    <property type="project" value="UniProtKB-SubCell"/>
</dbReference>
<dbReference type="GO" id="GO:0015095">
    <property type="term" value="F:magnesium ion transmembrane transporter activity"/>
    <property type="evidence" value="ECO:0007669"/>
    <property type="project" value="InterPro"/>
</dbReference>
<dbReference type="AlphaFoldDB" id="A0AA39U0M1"/>
<dbReference type="Pfam" id="PF05653">
    <property type="entry name" value="Mg_trans_NIPA"/>
    <property type="match status" value="1"/>
</dbReference>
<feature type="compositionally biased region" description="Basic and acidic residues" evidence="5">
    <location>
        <begin position="623"/>
        <end position="634"/>
    </location>
</feature>
<accession>A0AA39U0M1</accession>
<feature type="transmembrane region" description="Helical" evidence="6">
    <location>
        <begin position="284"/>
        <end position="305"/>
    </location>
</feature>
<gene>
    <name evidence="7" type="ORF">EDD18DRAFT_1060471</name>
</gene>
<keyword evidence="4 6" id="KW-0472">Membrane</keyword>
<feature type="compositionally biased region" description="Polar residues" evidence="5">
    <location>
        <begin position="528"/>
        <end position="538"/>
    </location>
</feature>
<dbReference type="InterPro" id="IPR037185">
    <property type="entry name" value="EmrE-like"/>
</dbReference>
<dbReference type="Proteomes" id="UP001175228">
    <property type="component" value="Unassembled WGS sequence"/>
</dbReference>
<dbReference type="InterPro" id="IPR008521">
    <property type="entry name" value="Mg_trans_NIPA"/>
</dbReference>
<sequence>MSSSISASSTSSAASATSSVSSTTSTNSNLKVVGIILAVVSGFLIGSSFVFKKKGLLRSQAGGVAGQGVAYLKSASIIRSFPTPLWWIGMTMMILGELCNSAAYAFIEAIVVTPLGALSVVICAILSSIFLKETLTIFGWLGCALCILGSVVIALNGPQEALVGQITEFQKLFLSPGFLVYISVLIAASLVIIFFFAPKYGTKSMLWYIFVCSMIGGISVSVTTGVGAAIVETAKGDNQFKHWFMYFLIAFVAVTLITEVFYLNKALALFNTDINVLTFSPVTPTYYVIFTFFSMVTTVVLFQGLDSSVSEIITIVMGFLVICIGITILQMSKVDPTHLSKLDRRSTLLLQAARSKTEVEEKGGIGIEDPGMDALRGSFGAMGSIIRARSARRVSEASRASSYRTRPPGAAAPYDPERPTTPKTALDHLSGIKRHQLYDAPVPRTNTDDFSSIKTPSLTDSRIANKRPTIKFGSQDLIHQYHPTGNGQRDDQTATHEHRLALVDIRPLYARRRSRTPIDSKPDLLAESPTSYAIPNSMREQSVVVPPGYTHEHAVQSAPPTVNPRITRPGQQRVDSRDIFGDNNSPSTATLLSFPSVTDSARSWDGDDVDETGTRGRSSHKYPKGDRDIDREESVSLVQKSGKDDESDDSSSGAKGGIRLVQPSSRDRF</sequence>
<comment type="subcellular location">
    <subcellularLocation>
        <location evidence="1">Membrane</location>
        <topology evidence="1">Multi-pass membrane protein</topology>
    </subcellularLocation>
</comment>
<feature type="compositionally biased region" description="Polar residues" evidence="5">
    <location>
        <begin position="582"/>
        <end position="601"/>
    </location>
</feature>
<feature type="transmembrane region" description="Helical" evidence="6">
    <location>
        <begin position="32"/>
        <end position="51"/>
    </location>
</feature>
<dbReference type="EMBL" id="JAUEPU010000002">
    <property type="protein sequence ID" value="KAK0505271.1"/>
    <property type="molecule type" value="Genomic_DNA"/>
</dbReference>
<feature type="transmembrane region" description="Helical" evidence="6">
    <location>
        <begin position="206"/>
        <end position="231"/>
    </location>
</feature>
<proteinExistence type="predicted"/>